<keyword evidence="1" id="KW-1133">Transmembrane helix</keyword>
<dbReference type="RefSeq" id="WP_099519449.1">
    <property type="nucleotide sequence ID" value="NZ_CP016808.1"/>
</dbReference>
<gene>
    <name evidence="2" type="ORF">BBD42_18890</name>
</gene>
<dbReference type="AlphaFoldDB" id="A0A1B2DKR9"/>
<dbReference type="PANTHER" id="PTHR34821">
    <property type="entry name" value="INNER MEMBRANE PROTEIN YDCZ"/>
    <property type="match status" value="1"/>
</dbReference>
<accession>A0A1B2DKR9</accession>
<name>A0A1B2DKR9_9BACL</name>
<dbReference type="EMBL" id="CP016808">
    <property type="protein sequence ID" value="ANY68310.1"/>
    <property type="molecule type" value="Genomic_DNA"/>
</dbReference>
<feature type="transmembrane region" description="Helical" evidence="1">
    <location>
        <begin position="66"/>
        <end position="84"/>
    </location>
</feature>
<feature type="transmembrane region" description="Helical" evidence="1">
    <location>
        <begin position="90"/>
        <end position="109"/>
    </location>
</feature>
<reference evidence="2" key="1">
    <citation type="submission" date="2016-08" db="EMBL/GenBank/DDBJ databases">
        <title>Complete Genome Seqeunce of Paenibacillus sp. BIHB 4019 from tea rhizoplane.</title>
        <authorList>
            <person name="Thakur R."/>
            <person name="Swarnkar M.K."/>
            <person name="Gulati A."/>
        </authorList>
    </citation>
    <scope>NUCLEOTIDE SEQUENCE [LARGE SCALE GENOMIC DNA]</scope>
    <source>
        <strain evidence="2">BIHB4019</strain>
    </source>
</reference>
<sequence>MKGILFAILGGACITLQGIANTRISGSIGTWQAATLTQFTGFIVAFIILMSVGAGKWREFQQVKPIYLAGGSFAAIIIFSNVTAIQQIGVTLMVAMLLIAQLGMTVIIETNGFFGMKKQKINGAQLIGIGMMICGVFLLKG</sequence>
<feature type="transmembrane region" description="Helical" evidence="1">
    <location>
        <begin position="121"/>
        <end position="139"/>
    </location>
</feature>
<dbReference type="InterPro" id="IPR006750">
    <property type="entry name" value="YdcZ"/>
</dbReference>
<dbReference type="GO" id="GO:0005886">
    <property type="term" value="C:plasma membrane"/>
    <property type="evidence" value="ECO:0007669"/>
    <property type="project" value="TreeGrafter"/>
</dbReference>
<dbReference type="PANTHER" id="PTHR34821:SF3">
    <property type="entry name" value="MEMBRANE PROTEIN"/>
    <property type="match status" value="1"/>
</dbReference>
<protein>
    <recommendedName>
        <fullName evidence="3">DMT family transporter</fullName>
    </recommendedName>
</protein>
<evidence type="ECO:0000313" key="2">
    <source>
        <dbReference type="EMBL" id="ANY68310.1"/>
    </source>
</evidence>
<evidence type="ECO:0000256" key="1">
    <source>
        <dbReference type="SAM" id="Phobius"/>
    </source>
</evidence>
<evidence type="ECO:0008006" key="3">
    <source>
        <dbReference type="Google" id="ProtNLM"/>
    </source>
</evidence>
<keyword evidence="1" id="KW-0812">Transmembrane</keyword>
<proteinExistence type="predicted"/>
<keyword evidence="1" id="KW-0472">Membrane</keyword>
<dbReference type="Pfam" id="PF04657">
    <property type="entry name" value="DMT_YdcZ"/>
    <property type="match status" value="1"/>
</dbReference>
<feature type="transmembrane region" description="Helical" evidence="1">
    <location>
        <begin position="36"/>
        <end position="54"/>
    </location>
</feature>
<organism evidence="2">
    <name type="scientific">Paenibacillus sp. BIHB 4019</name>
    <dbReference type="NCBI Taxonomy" id="1870819"/>
    <lineage>
        <taxon>Bacteria</taxon>
        <taxon>Bacillati</taxon>
        <taxon>Bacillota</taxon>
        <taxon>Bacilli</taxon>
        <taxon>Bacillales</taxon>
        <taxon>Paenibacillaceae</taxon>
        <taxon>Paenibacillus</taxon>
    </lineage>
</organism>